<comment type="subcellular location">
    <subcellularLocation>
        <location evidence="1">Membrane</location>
        <topology evidence="1">Multi-pass membrane protein</topology>
    </subcellularLocation>
</comment>
<evidence type="ECO:0000256" key="4">
    <source>
        <dbReference type="ARBA" id="ARBA00023136"/>
    </source>
</evidence>
<dbReference type="EMBL" id="CP002545">
    <property type="protein sequence ID" value="ADY51497.1"/>
    <property type="molecule type" value="Genomic_DNA"/>
</dbReference>
<dbReference type="OrthoDB" id="771485at2"/>
<evidence type="ECO:0000256" key="5">
    <source>
        <dbReference type="SAM" id="Phobius"/>
    </source>
</evidence>
<dbReference type="HOGENOM" id="CLU_136205_0_0_10"/>
<sequence length="161" mass="18580">MEFKSVNTAREKEELSVWQNLLQNKVIRFFLSAGVAAVIDSIAYYIIINFVISHSSVHIGDRIIKAHEFSFLISYSLGVLVNFSMTKFIVFTDSTLKNRQQFSRFVLVACLGFFANYGLLKLFVEIFDFWPTFARVSALLCLGVASYYVHRLFTFRNEDDD</sequence>
<reference evidence="8" key="2">
    <citation type="submission" date="2011-02" db="EMBL/GenBank/DDBJ databases">
        <title>The complete genome of Pedobacter saltans DSM 12145.</title>
        <authorList>
            <consortium name="US DOE Joint Genome Institute (JGI-PGF)"/>
            <person name="Lucas S."/>
            <person name="Copeland A."/>
            <person name="Lapidus A."/>
            <person name="Bruce D."/>
            <person name="Goodwin L."/>
            <person name="Pitluck S."/>
            <person name="Kyrpides N."/>
            <person name="Mavromatis K."/>
            <person name="Pagani I."/>
            <person name="Ivanova N."/>
            <person name="Ovchinnikova G."/>
            <person name="Lu M."/>
            <person name="Detter J.C."/>
            <person name="Han C."/>
            <person name="Land M."/>
            <person name="Hauser L."/>
            <person name="Markowitz V."/>
            <person name="Cheng J.-F."/>
            <person name="Hugenholtz P."/>
            <person name="Woyke T."/>
            <person name="Wu D."/>
            <person name="Tindall B."/>
            <person name="Pomrenke H.G."/>
            <person name="Brambilla E."/>
            <person name="Klenk H.-P."/>
            <person name="Eisen J.A."/>
        </authorList>
    </citation>
    <scope>NUCLEOTIDE SEQUENCE [LARGE SCALE GENOMIC DNA]</scope>
    <source>
        <strain evidence="8">ATCC 51119 / DSM 12145 / JCM 21818 / LMG 10337 / NBRC 100064 / NCIMB 13643</strain>
    </source>
</reference>
<proteinExistence type="predicted"/>
<gene>
    <name evidence="7" type="ordered locus">Pedsa_0925</name>
</gene>
<protein>
    <recommendedName>
        <fullName evidence="6">GtrA/DPMS transmembrane domain-containing protein</fullName>
    </recommendedName>
</protein>
<dbReference type="eggNOG" id="COG2246">
    <property type="taxonomic scope" value="Bacteria"/>
</dbReference>
<feature type="transmembrane region" description="Helical" evidence="5">
    <location>
        <begin position="72"/>
        <end position="90"/>
    </location>
</feature>
<feature type="domain" description="GtrA/DPMS transmembrane" evidence="6">
    <location>
        <begin position="29"/>
        <end position="155"/>
    </location>
</feature>
<feature type="transmembrane region" description="Helical" evidence="5">
    <location>
        <begin position="132"/>
        <end position="149"/>
    </location>
</feature>
<reference evidence="7 8" key="1">
    <citation type="journal article" date="2011" name="Stand. Genomic Sci.">
        <title>Complete genome sequence of the gliding, heparinolytic Pedobacter saltans type strain (113).</title>
        <authorList>
            <person name="Liolios K."/>
            <person name="Sikorski J."/>
            <person name="Lu M."/>
            <person name="Nolan M."/>
            <person name="Lapidus A."/>
            <person name="Lucas S."/>
            <person name="Hammon N."/>
            <person name="Deshpande S."/>
            <person name="Cheng J.F."/>
            <person name="Tapia R."/>
            <person name="Han C."/>
            <person name="Goodwin L."/>
            <person name="Pitluck S."/>
            <person name="Huntemann M."/>
            <person name="Ivanova N."/>
            <person name="Pagani I."/>
            <person name="Mavromatis K."/>
            <person name="Ovchinikova G."/>
            <person name="Pati A."/>
            <person name="Chen A."/>
            <person name="Palaniappan K."/>
            <person name="Land M."/>
            <person name="Hauser L."/>
            <person name="Brambilla E.M."/>
            <person name="Kotsyurbenko O."/>
            <person name="Rohde M."/>
            <person name="Tindall B.J."/>
            <person name="Abt B."/>
            <person name="Goker M."/>
            <person name="Detter J.C."/>
            <person name="Woyke T."/>
            <person name="Bristow J."/>
            <person name="Eisen J.A."/>
            <person name="Markowitz V."/>
            <person name="Hugenholtz P."/>
            <person name="Klenk H.P."/>
            <person name="Kyrpides N.C."/>
        </authorList>
    </citation>
    <scope>NUCLEOTIDE SEQUENCE [LARGE SCALE GENOMIC DNA]</scope>
    <source>
        <strain evidence="8">ATCC 51119 / DSM 12145 / JCM 21818 / LMG 10337 / NBRC 100064 / NCIMB 13643</strain>
    </source>
</reference>
<keyword evidence="4 5" id="KW-0472">Membrane</keyword>
<dbReference type="GO" id="GO:0016020">
    <property type="term" value="C:membrane"/>
    <property type="evidence" value="ECO:0007669"/>
    <property type="project" value="UniProtKB-SubCell"/>
</dbReference>
<keyword evidence="3 5" id="KW-1133">Transmembrane helix</keyword>
<keyword evidence="2 5" id="KW-0812">Transmembrane</keyword>
<evidence type="ECO:0000256" key="2">
    <source>
        <dbReference type="ARBA" id="ARBA00022692"/>
    </source>
</evidence>
<dbReference type="STRING" id="762903.Pedsa_0925"/>
<accession>F0SAC0</accession>
<dbReference type="InterPro" id="IPR007267">
    <property type="entry name" value="GtrA_DPMS_TM"/>
</dbReference>
<evidence type="ECO:0000313" key="7">
    <source>
        <dbReference type="EMBL" id="ADY51497.1"/>
    </source>
</evidence>
<evidence type="ECO:0000259" key="6">
    <source>
        <dbReference type="Pfam" id="PF04138"/>
    </source>
</evidence>
<dbReference type="AlphaFoldDB" id="F0SAC0"/>
<evidence type="ECO:0000256" key="1">
    <source>
        <dbReference type="ARBA" id="ARBA00004141"/>
    </source>
</evidence>
<evidence type="ECO:0000256" key="3">
    <source>
        <dbReference type="ARBA" id="ARBA00022989"/>
    </source>
</evidence>
<evidence type="ECO:0000313" key="8">
    <source>
        <dbReference type="Proteomes" id="UP000000310"/>
    </source>
</evidence>
<keyword evidence="8" id="KW-1185">Reference proteome</keyword>
<dbReference type="Proteomes" id="UP000000310">
    <property type="component" value="Chromosome"/>
</dbReference>
<feature type="transmembrane region" description="Helical" evidence="5">
    <location>
        <begin position="29"/>
        <end position="52"/>
    </location>
</feature>
<dbReference type="KEGG" id="psn:Pedsa_0925"/>
<dbReference type="RefSeq" id="WP_013631997.1">
    <property type="nucleotide sequence ID" value="NC_015177.1"/>
</dbReference>
<dbReference type="GO" id="GO:0000271">
    <property type="term" value="P:polysaccharide biosynthetic process"/>
    <property type="evidence" value="ECO:0007669"/>
    <property type="project" value="InterPro"/>
</dbReference>
<dbReference type="Pfam" id="PF04138">
    <property type="entry name" value="GtrA_DPMS_TM"/>
    <property type="match status" value="1"/>
</dbReference>
<name>F0SAC0_PSESL</name>
<feature type="transmembrane region" description="Helical" evidence="5">
    <location>
        <begin position="102"/>
        <end position="120"/>
    </location>
</feature>
<organism evidence="7 8">
    <name type="scientific">Pseudopedobacter saltans (strain ATCC 51119 / DSM 12145 / JCM 21818 / CCUG 39354 / LMG 10337 / NBRC 100064 / NCIMB 13643)</name>
    <name type="common">Pedobacter saltans</name>
    <dbReference type="NCBI Taxonomy" id="762903"/>
    <lineage>
        <taxon>Bacteria</taxon>
        <taxon>Pseudomonadati</taxon>
        <taxon>Bacteroidota</taxon>
        <taxon>Sphingobacteriia</taxon>
        <taxon>Sphingobacteriales</taxon>
        <taxon>Sphingobacteriaceae</taxon>
        <taxon>Pseudopedobacter</taxon>
    </lineage>
</organism>